<dbReference type="InterPro" id="IPR029044">
    <property type="entry name" value="Nucleotide-diphossugar_trans"/>
</dbReference>
<dbReference type="Gene3D" id="1.25.40.10">
    <property type="entry name" value="Tetratricopeptide repeat domain"/>
    <property type="match status" value="1"/>
</dbReference>
<feature type="region of interest" description="Disordered" evidence="1">
    <location>
        <begin position="33"/>
        <end position="82"/>
    </location>
</feature>
<comment type="caution">
    <text evidence="3">The sequence shown here is derived from an EMBL/GenBank/DDBJ whole genome shotgun (WGS) entry which is preliminary data.</text>
</comment>
<dbReference type="Gene3D" id="3.90.550.10">
    <property type="entry name" value="Spore Coat Polysaccharide Biosynthesis Protein SpsA, Chain A"/>
    <property type="match status" value="1"/>
</dbReference>
<sequence length="1224" mass="138231">MMIFLNTVLIGLFVLPRSLAFNSIAVAATRNKNRTSKSNVAGKVAPIMASPSGGDMNSNTSVQRPPPRRTLKKRKNRRREKMDQIFNKSNINNRIEQEEEYEIETRPIRRRDAVEAGLDYWIDESDLAKERERKIAVRNRKLAQLATLCRLSCSFYLPSKPNEKLRFRHRLPVSLAGNYASDVDVNPPLSRLFDRNSVSSNQLLTQVDELLDRSSSPKLDPIQILNAVHQQHERDLQWAKESPLPLEKHDSSIAENSKAICNPIEYDLVSVVDSDTHSNLHHIHHRPIAIRTKESTPLLHAREIQLLKFATESYWNDPLISVESSSRFTYQRKGNSEAHLAEIVEFSRNYLEQQTGRDVAALAEELLLNRVYPWVREAFLSNEQDIDAKELGLYVYDSLFIRYNGTEAIINAGVRSETDSIDGQSRRPNRIGAGQPLHRDLGYVSVNIMLNNPDEFEGGGTFFEQQLLTWNVTDFNNTSPCPGPLKPLGAGHALAHLSSDRHAGAATTEGSTALTRRRPPRWERAARLKSTSRSYCYECFASDSDTENALIDLLTCRINHHRLAIDAVPHDGEAWHYLGMALLEYASLQVSSTPHTSIDNDFTLDLAIKCLEEGIKYTPCDARLYNNIGIAWETKLSSNKRVCLNFGLYLSKKDDFHEAIDVLERIDYTPLTTTSLGDISPTRQQVLEDSRGQSFVDSSPFLQVVHETMVNFATRRGNAVTITTSNQSTARPRKLSLTKVLFVFLFVSLSIFIIAIKTALRSYSLDPPASSFLPPQSSANIPPVTVTQTHPDKPVVIAHAISLIKCSKSSSVTGFLDAAAILRHSIHKNSIHYKNPANGSSLPRSRYSYQMYAIVHPSCTPHSDPLKKLGYELLTVDHPVKKEDIRGQWLRDHIEGENCCGSAEFIKLYAYHLTKHPIVVHWDMDIAILQPLDDLYDAMIYPSSHPLGLAARNRIERQHLEESWPEIIDAFITRDITSAKPWEKVTAVQGGFLVARPDKAVFDAYINFIKEGNYTKGRGDGTGWGGLGYGGFQGAMAYQGVVAYYYDQIRPNTAVELNVCRWNQVAADVIWRGPEKMEEHHLQCREYPRKVLPNGQPDHSSNTKCEDCRNTPIELVKTVHYTACKKPWECKMAYPRVPRDKRQKYRLENLVNVTMCMSLVKEWFALRTEFEDALEAASGGKAGRSSRNGSFESQYFLGYCSGDGKYVPMESLPDDFDIKKLYGV</sequence>
<evidence type="ECO:0000256" key="2">
    <source>
        <dbReference type="SAM" id="SignalP"/>
    </source>
</evidence>
<dbReference type="Proteomes" id="UP001516023">
    <property type="component" value="Unassembled WGS sequence"/>
</dbReference>
<accession>A0ABD3QXQ3</accession>
<dbReference type="SUPFAM" id="SSF53448">
    <property type="entry name" value="Nucleotide-diphospho-sugar transferases"/>
    <property type="match status" value="1"/>
</dbReference>
<dbReference type="EMBL" id="JABMIG020000007">
    <property type="protein sequence ID" value="KAL3804541.1"/>
    <property type="molecule type" value="Genomic_DNA"/>
</dbReference>
<evidence type="ECO:0000256" key="1">
    <source>
        <dbReference type="SAM" id="MobiDB-lite"/>
    </source>
</evidence>
<reference evidence="3 4" key="1">
    <citation type="journal article" date="2020" name="G3 (Bethesda)">
        <title>Improved Reference Genome for Cyclotella cryptica CCMP332, a Model for Cell Wall Morphogenesis, Salinity Adaptation, and Lipid Production in Diatoms (Bacillariophyta).</title>
        <authorList>
            <person name="Roberts W.R."/>
            <person name="Downey K.M."/>
            <person name="Ruck E.C."/>
            <person name="Traller J.C."/>
            <person name="Alverson A.J."/>
        </authorList>
    </citation>
    <scope>NUCLEOTIDE SEQUENCE [LARGE SCALE GENOMIC DNA]</scope>
    <source>
        <strain evidence="3 4">CCMP332</strain>
    </source>
</reference>
<dbReference type="SUPFAM" id="SSF48452">
    <property type="entry name" value="TPR-like"/>
    <property type="match status" value="1"/>
</dbReference>
<feature type="signal peptide" evidence="2">
    <location>
        <begin position="1"/>
        <end position="20"/>
    </location>
</feature>
<dbReference type="InterPro" id="IPR050587">
    <property type="entry name" value="GNT1/Glycosyltrans_8"/>
</dbReference>
<keyword evidence="4" id="KW-1185">Reference proteome</keyword>
<dbReference type="AlphaFoldDB" id="A0ABD3QXQ3"/>
<organism evidence="3 4">
    <name type="scientific">Cyclotella cryptica</name>
    <dbReference type="NCBI Taxonomy" id="29204"/>
    <lineage>
        <taxon>Eukaryota</taxon>
        <taxon>Sar</taxon>
        <taxon>Stramenopiles</taxon>
        <taxon>Ochrophyta</taxon>
        <taxon>Bacillariophyta</taxon>
        <taxon>Coscinodiscophyceae</taxon>
        <taxon>Thalassiosirophycidae</taxon>
        <taxon>Stephanodiscales</taxon>
        <taxon>Stephanodiscaceae</taxon>
        <taxon>Cyclotella</taxon>
    </lineage>
</organism>
<dbReference type="PANTHER" id="PTHR11183">
    <property type="entry name" value="GLYCOGENIN SUBFAMILY MEMBER"/>
    <property type="match status" value="1"/>
</dbReference>
<evidence type="ECO:0000313" key="4">
    <source>
        <dbReference type="Proteomes" id="UP001516023"/>
    </source>
</evidence>
<feature type="compositionally biased region" description="Basic residues" evidence="1">
    <location>
        <begin position="66"/>
        <end position="79"/>
    </location>
</feature>
<name>A0ABD3QXQ3_9STRA</name>
<proteinExistence type="predicted"/>
<dbReference type="InterPro" id="IPR011990">
    <property type="entry name" value="TPR-like_helical_dom_sf"/>
</dbReference>
<evidence type="ECO:0000313" key="3">
    <source>
        <dbReference type="EMBL" id="KAL3804541.1"/>
    </source>
</evidence>
<protein>
    <submittedName>
        <fullName evidence="3">Uncharacterized protein</fullName>
    </submittedName>
</protein>
<feature type="chain" id="PRO_5044767639" evidence="2">
    <location>
        <begin position="21"/>
        <end position="1224"/>
    </location>
</feature>
<keyword evidence="2" id="KW-0732">Signal</keyword>
<gene>
    <name evidence="3" type="ORF">HJC23_002580</name>
</gene>